<dbReference type="InterPro" id="IPR050231">
    <property type="entry name" value="Iron_ascorbate_oxido_reductase"/>
</dbReference>
<name>A0AAW1YAH8_RUBAR</name>
<dbReference type="FunFam" id="2.60.120.330:FF:000017">
    <property type="entry name" value="2-oxoglutarate-dependent dioxygenase DAO"/>
    <property type="match status" value="1"/>
</dbReference>
<evidence type="ECO:0000256" key="2">
    <source>
        <dbReference type="ARBA" id="ARBA00023004"/>
    </source>
</evidence>
<dbReference type="GO" id="GO:0046872">
    <property type="term" value="F:metal ion binding"/>
    <property type="evidence" value="ECO:0007669"/>
    <property type="project" value="UniProtKB-KW"/>
</dbReference>
<dbReference type="Pfam" id="PF14226">
    <property type="entry name" value="DIOX_N"/>
    <property type="match status" value="1"/>
</dbReference>
<keyword evidence="9" id="KW-1185">Reference proteome</keyword>
<dbReference type="Proteomes" id="UP001457282">
    <property type="component" value="Unassembled WGS sequence"/>
</dbReference>
<dbReference type="Pfam" id="PF03171">
    <property type="entry name" value="2OG-FeII_Oxy"/>
    <property type="match status" value="1"/>
</dbReference>
<reference evidence="8 9" key="1">
    <citation type="journal article" date="2023" name="G3 (Bethesda)">
        <title>A chromosome-length genome assembly and annotation of blackberry (Rubus argutus, cv. 'Hillquist').</title>
        <authorList>
            <person name="Bruna T."/>
            <person name="Aryal R."/>
            <person name="Dudchenko O."/>
            <person name="Sargent D.J."/>
            <person name="Mead D."/>
            <person name="Buti M."/>
            <person name="Cavallini A."/>
            <person name="Hytonen T."/>
            <person name="Andres J."/>
            <person name="Pham M."/>
            <person name="Weisz D."/>
            <person name="Mascagni F."/>
            <person name="Usai G."/>
            <person name="Natali L."/>
            <person name="Bassil N."/>
            <person name="Fernandez G.E."/>
            <person name="Lomsadze A."/>
            <person name="Armour M."/>
            <person name="Olukolu B."/>
            <person name="Poorten T."/>
            <person name="Britton C."/>
            <person name="Davik J."/>
            <person name="Ashrafi H."/>
            <person name="Aiden E.L."/>
            <person name="Borodovsky M."/>
            <person name="Worthington M."/>
        </authorList>
    </citation>
    <scope>NUCLEOTIDE SEQUENCE [LARGE SCALE GENOMIC DNA]</scope>
    <source>
        <strain evidence="8">PI 553951</strain>
    </source>
</reference>
<dbReference type="InterPro" id="IPR026992">
    <property type="entry name" value="DIOX_N"/>
</dbReference>
<evidence type="ECO:0000256" key="3">
    <source>
        <dbReference type="ARBA" id="ARBA00054658"/>
    </source>
</evidence>
<dbReference type="PROSITE" id="PS51471">
    <property type="entry name" value="FE2OG_OXY"/>
    <property type="match status" value="1"/>
</dbReference>
<evidence type="ECO:0000256" key="5">
    <source>
        <dbReference type="ARBA" id="ARBA00076740"/>
    </source>
</evidence>
<dbReference type="InterPro" id="IPR027443">
    <property type="entry name" value="IPNS-like_sf"/>
</dbReference>
<gene>
    <name evidence="8" type="ORF">M0R45_011581</name>
</gene>
<evidence type="ECO:0000256" key="4">
    <source>
        <dbReference type="ARBA" id="ARBA00074102"/>
    </source>
</evidence>
<comment type="similarity">
    <text evidence="6">Belongs to the iron/ascorbate-dependent oxidoreductase family.</text>
</comment>
<comment type="caution">
    <text evidence="8">The sequence shown here is derived from an EMBL/GenBank/DDBJ whole genome shotgun (WGS) entry which is preliminary data.</text>
</comment>
<accession>A0AAW1YAH8</accession>
<dbReference type="PANTHER" id="PTHR47990">
    <property type="entry name" value="2-OXOGLUTARATE (2OG) AND FE(II)-DEPENDENT OXYGENASE SUPERFAMILY PROTEIN-RELATED"/>
    <property type="match status" value="1"/>
</dbReference>
<keyword evidence="1 6" id="KW-0479">Metal-binding</keyword>
<dbReference type="InterPro" id="IPR005123">
    <property type="entry name" value="Oxoglu/Fe-dep_dioxygenase_dom"/>
</dbReference>
<dbReference type="EMBL" id="JBEDUW010000002">
    <property type="protein sequence ID" value="KAK9946104.1"/>
    <property type="molecule type" value="Genomic_DNA"/>
</dbReference>
<evidence type="ECO:0000259" key="7">
    <source>
        <dbReference type="PROSITE" id="PS51471"/>
    </source>
</evidence>
<keyword evidence="2 6" id="KW-0408">Iron</keyword>
<organism evidence="8 9">
    <name type="scientific">Rubus argutus</name>
    <name type="common">Southern blackberry</name>
    <dbReference type="NCBI Taxonomy" id="59490"/>
    <lineage>
        <taxon>Eukaryota</taxon>
        <taxon>Viridiplantae</taxon>
        <taxon>Streptophyta</taxon>
        <taxon>Embryophyta</taxon>
        <taxon>Tracheophyta</taxon>
        <taxon>Spermatophyta</taxon>
        <taxon>Magnoliopsida</taxon>
        <taxon>eudicotyledons</taxon>
        <taxon>Gunneridae</taxon>
        <taxon>Pentapetalae</taxon>
        <taxon>rosids</taxon>
        <taxon>fabids</taxon>
        <taxon>Rosales</taxon>
        <taxon>Rosaceae</taxon>
        <taxon>Rosoideae</taxon>
        <taxon>Rosoideae incertae sedis</taxon>
        <taxon>Rubus</taxon>
    </lineage>
</organism>
<dbReference type="GO" id="GO:0016491">
    <property type="term" value="F:oxidoreductase activity"/>
    <property type="evidence" value="ECO:0007669"/>
    <property type="project" value="UniProtKB-KW"/>
</dbReference>
<evidence type="ECO:0000256" key="6">
    <source>
        <dbReference type="RuleBase" id="RU003682"/>
    </source>
</evidence>
<evidence type="ECO:0000256" key="1">
    <source>
        <dbReference type="ARBA" id="ARBA00022723"/>
    </source>
</evidence>
<keyword evidence="6" id="KW-0560">Oxidoreductase</keyword>
<dbReference type="Gene3D" id="2.60.120.330">
    <property type="entry name" value="B-lactam Antibiotic, Isopenicillin N Synthase, Chain"/>
    <property type="match status" value="1"/>
</dbReference>
<feature type="domain" description="Fe2OG dioxygenase" evidence="7">
    <location>
        <begin position="164"/>
        <end position="264"/>
    </location>
</feature>
<dbReference type="InterPro" id="IPR044861">
    <property type="entry name" value="IPNS-like_FE2OG_OXY"/>
</dbReference>
<dbReference type="AlphaFoldDB" id="A0AAW1YAH8"/>
<comment type="function">
    <text evidence="3">2-oxoglutarate-dependent dioxygenase essential for auxin catabolism and maintenance of auxin homeostasis in reproductive organs. Catalyzes the irreversible oxidation of indole-3-acetic acid (IAA) to the biologically inactive 2-oxoindole-3-acetic acid (OxIAA).</text>
</comment>
<protein>
    <recommendedName>
        <fullName evidence="4">2-oxoglutarate-dependent dioxygenase DAO</fullName>
    </recommendedName>
    <alternativeName>
        <fullName evidence="5">Protein DIOXYGENASE FOR AUXIN OXIDATION</fullName>
    </alternativeName>
</protein>
<evidence type="ECO:0000313" key="8">
    <source>
        <dbReference type="EMBL" id="KAK9946104.1"/>
    </source>
</evidence>
<evidence type="ECO:0000313" key="9">
    <source>
        <dbReference type="Proteomes" id="UP001457282"/>
    </source>
</evidence>
<dbReference type="SUPFAM" id="SSF51197">
    <property type="entry name" value="Clavaminate synthase-like"/>
    <property type="match status" value="1"/>
</dbReference>
<proteinExistence type="inferred from homology"/>
<sequence>MGFDSHYQIPAIDFSINSTELDRGTEEWYSLCMRVREACENYGCFEIVYDKIPLQLKADTFSMIRQLFNLPVETKEKNVNPKPFHGYYGQNPNSPLYESFGIEDSSNYESFRSFTELMWPNGHDQFCDTVVTMMKKLDELKEMIEMMILDSYGLGEKSNSIIACKTLLRVMKYGAPPSGEYANGLTPHTDKLVSTILCDDQVSGLEFETKDGQWAKLSLSPTSYLFIVGDPLMAWSNGRMSRLKHRVMISGEKDRYSLGAFASPVEGTIIKAEKELVDEDHPRILKDFDYKDFGRFTFTKEGSAIDSEMQVFAFAGIST</sequence>